<proteinExistence type="predicted"/>
<evidence type="ECO:0000313" key="1">
    <source>
        <dbReference type="Ensembl" id="ENSCMIP00000038503.1"/>
    </source>
</evidence>
<sequence>MDYLFICRNVTWVTGLLKKKTLCFTTFRRNFVVDPAEKHENFGDYLEYWITEPFSKTQ</sequence>
<dbReference type="Ensembl" id="ENSCMIT00000039053.1">
    <property type="protein sequence ID" value="ENSCMIP00000038503.1"/>
    <property type="gene ID" value="ENSCMIG00000016158.1"/>
</dbReference>
<reference evidence="1" key="4">
    <citation type="submission" date="2025-08" db="UniProtKB">
        <authorList>
            <consortium name="Ensembl"/>
        </authorList>
    </citation>
    <scope>IDENTIFICATION</scope>
</reference>
<dbReference type="AlphaFoldDB" id="A0A4W3JKC1"/>
<reference evidence="2" key="3">
    <citation type="journal article" date="2014" name="Nature">
        <title>Elephant shark genome provides unique insights into gnathostome evolution.</title>
        <authorList>
            <consortium name="International Elephant Shark Genome Sequencing Consortium"/>
            <person name="Venkatesh B."/>
            <person name="Lee A.P."/>
            <person name="Ravi V."/>
            <person name="Maurya A.K."/>
            <person name="Lian M.M."/>
            <person name="Swann J.B."/>
            <person name="Ohta Y."/>
            <person name="Flajnik M.F."/>
            <person name="Sutoh Y."/>
            <person name="Kasahara M."/>
            <person name="Hoon S."/>
            <person name="Gangu V."/>
            <person name="Roy S.W."/>
            <person name="Irimia M."/>
            <person name="Korzh V."/>
            <person name="Kondrychyn I."/>
            <person name="Lim Z.W."/>
            <person name="Tay B.H."/>
            <person name="Tohari S."/>
            <person name="Kong K.W."/>
            <person name="Ho S."/>
            <person name="Lorente-Galdos B."/>
            <person name="Quilez J."/>
            <person name="Marques-Bonet T."/>
            <person name="Raney B.J."/>
            <person name="Ingham P.W."/>
            <person name="Tay A."/>
            <person name="Hillier L.W."/>
            <person name="Minx P."/>
            <person name="Boehm T."/>
            <person name="Wilson R.K."/>
            <person name="Brenner S."/>
            <person name="Warren W.C."/>
        </authorList>
    </citation>
    <scope>NUCLEOTIDE SEQUENCE [LARGE SCALE GENOMIC DNA]</scope>
</reference>
<reference evidence="2" key="1">
    <citation type="journal article" date="2006" name="Science">
        <title>Ancient noncoding elements conserved in the human genome.</title>
        <authorList>
            <person name="Venkatesh B."/>
            <person name="Kirkness E.F."/>
            <person name="Loh Y.H."/>
            <person name="Halpern A.L."/>
            <person name="Lee A.P."/>
            <person name="Johnson J."/>
            <person name="Dandona N."/>
            <person name="Viswanathan L.D."/>
            <person name="Tay A."/>
            <person name="Venter J.C."/>
            <person name="Strausberg R.L."/>
            <person name="Brenner S."/>
        </authorList>
    </citation>
    <scope>NUCLEOTIDE SEQUENCE [LARGE SCALE GENOMIC DNA]</scope>
</reference>
<reference evidence="2" key="2">
    <citation type="journal article" date="2007" name="PLoS Biol.">
        <title>Survey sequencing and comparative analysis of the elephant shark (Callorhinchus milii) genome.</title>
        <authorList>
            <person name="Venkatesh B."/>
            <person name="Kirkness E.F."/>
            <person name="Loh Y.H."/>
            <person name="Halpern A.L."/>
            <person name="Lee A.P."/>
            <person name="Johnson J."/>
            <person name="Dandona N."/>
            <person name="Viswanathan L.D."/>
            <person name="Tay A."/>
            <person name="Venter J.C."/>
            <person name="Strausberg R.L."/>
            <person name="Brenner S."/>
        </authorList>
    </citation>
    <scope>NUCLEOTIDE SEQUENCE [LARGE SCALE GENOMIC DNA]</scope>
</reference>
<evidence type="ECO:0000313" key="2">
    <source>
        <dbReference type="Proteomes" id="UP000314986"/>
    </source>
</evidence>
<accession>A0A4W3JKC1</accession>
<reference evidence="1" key="5">
    <citation type="submission" date="2025-09" db="UniProtKB">
        <authorList>
            <consortium name="Ensembl"/>
        </authorList>
    </citation>
    <scope>IDENTIFICATION</scope>
</reference>
<name>A0A4W3JKC1_CALMI</name>
<dbReference type="InParanoid" id="A0A4W3JKC1"/>
<keyword evidence="2" id="KW-1185">Reference proteome</keyword>
<dbReference type="Proteomes" id="UP000314986">
    <property type="component" value="Unassembled WGS sequence"/>
</dbReference>
<protein>
    <submittedName>
        <fullName evidence="1">Uncharacterized protein</fullName>
    </submittedName>
</protein>
<organism evidence="1 2">
    <name type="scientific">Callorhinchus milii</name>
    <name type="common">Ghost shark</name>
    <dbReference type="NCBI Taxonomy" id="7868"/>
    <lineage>
        <taxon>Eukaryota</taxon>
        <taxon>Metazoa</taxon>
        <taxon>Chordata</taxon>
        <taxon>Craniata</taxon>
        <taxon>Vertebrata</taxon>
        <taxon>Chondrichthyes</taxon>
        <taxon>Holocephali</taxon>
        <taxon>Chimaeriformes</taxon>
        <taxon>Callorhinchidae</taxon>
        <taxon>Callorhinchus</taxon>
    </lineage>
</organism>